<gene>
    <name evidence="1" type="ORF">ACFONP_12290</name>
</gene>
<organism evidence="1 2">
    <name type="scientific">Parvularcula lutaonensis</name>
    <dbReference type="NCBI Taxonomy" id="491923"/>
    <lineage>
        <taxon>Bacteria</taxon>
        <taxon>Pseudomonadati</taxon>
        <taxon>Pseudomonadota</taxon>
        <taxon>Alphaproteobacteria</taxon>
        <taxon>Parvularculales</taxon>
        <taxon>Parvularculaceae</taxon>
        <taxon>Parvularcula</taxon>
    </lineage>
</organism>
<dbReference type="EMBL" id="JBHRVA010000003">
    <property type="protein sequence ID" value="MFC3303508.1"/>
    <property type="molecule type" value="Genomic_DNA"/>
</dbReference>
<evidence type="ECO:0000313" key="1">
    <source>
        <dbReference type="EMBL" id="MFC3303508.1"/>
    </source>
</evidence>
<name>A0ABV7MDH4_9PROT</name>
<comment type="caution">
    <text evidence="1">The sequence shown here is derived from an EMBL/GenBank/DDBJ whole genome shotgun (WGS) entry which is preliminary data.</text>
</comment>
<dbReference type="NCBIfam" id="TIGR01537">
    <property type="entry name" value="portal_HK97"/>
    <property type="match status" value="1"/>
</dbReference>
<evidence type="ECO:0000313" key="2">
    <source>
        <dbReference type="Proteomes" id="UP001595607"/>
    </source>
</evidence>
<accession>A0ABV7MDH4</accession>
<dbReference type="InterPro" id="IPR006427">
    <property type="entry name" value="Portal_HK97"/>
</dbReference>
<reference evidence="2" key="1">
    <citation type="journal article" date="2019" name="Int. J. Syst. Evol. Microbiol.">
        <title>The Global Catalogue of Microorganisms (GCM) 10K type strain sequencing project: providing services to taxonomists for standard genome sequencing and annotation.</title>
        <authorList>
            <consortium name="The Broad Institute Genomics Platform"/>
            <consortium name="The Broad Institute Genome Sequencing Center for Infectious Disease"/>
            <person name="Wu L."/>
            <person name="Ma J."/>
        </authorList>
    </citation>
    <scope>NUCLEOTIDE SEQUENCE [LARGE SCALE GENOMIC DNA]</scope>
    <source>
        <strain evidence="2">KCTC 22245</strain>
    </source>
</reference>
<dbReference type="RefSeq" id="WP_189576148.1">
    <property type="nucleotide sequence ID" value="NZ_BMXU01000002.1"/>
</dbReference>
<dbReference type="Proteomes" id="UP001595607">
    <property type="component" value="Unassembled WGS sequence"/>
</dbReference>
<keyword evidence="2" id="KW-1185">Reference proteome</keyword>
<dbReference type="InterPro" id="IPR006944">
    <property type="entry name" value="Phage/GTA_portal"/>
</dbReference>
<sequence>MLKRLTRKEPERKGASLAELIALHGAGEPGVHLPAPGYTTNVVAYRCIRMIAEAAASVPLQVTERGATLSGGDLCRLIGQPNPDQTGTELLEEVYGYLQTHGNAYIERLDNGESTRALFLLHPDSVEETENGYRHRMKRGERTFRPDVTGRMPLLRLALWQPRGGKGHAPLKTAAEAIHLHNAAQAWNRQLLDNAARPSGALVHRGPDGAQHLTPEQFDRLRSELDQSFSGLRGAGRPLLLDGGLDWRPMGLTPAEMDFQNLRNAAARDIALAFGVPPMLLGIPGDNTYTNYREANLAFWRQTVLPLVRKVAGALSGWLDPARICSIEPDLSMLEALAPERSSRLDRIAHAEFLTDSEKRQALGFPTDPERGLQ</sequence>
<dbReference type="Pfam" id="PF04860">
    <property type="entry name" value="Phage_portal"/>
    <property type="match status" value="1"/>
</dbReference>
<proteinExistence type="predicted"/>
<protein>
    <submittedName>
        <fullName evidence="1">Phage portal protein</fullName>
    </submittedName>
</protein>